<dbReference type="RefSeq" id="WP_081153442.1">
    <property type="nucleotide sequence ID" value="NZ_LVYD01000065.1"/>
</dbReference>
<evidence type="ECO:0000256" key="1">
    <source>
        <dbReference type="SAM" id="MobiDB-lite"/>
    </source>
</evidence>
<organism evidence="3 4">
    <name type="scientific">Niastella vici</name>
    <dbReference type="NCBI Taxonomy" id="1703345"/>
    <lineage>
        <taxon>Bacteria</taxon>
        <taxon>Pseudomonadati</taxon>
        <taxon>Bacteroidota</taxon>
        <taxon>Chitinophagia</taxon>
        <taxon>Chitinophagales</taxon>
        <taxon>Chitinophagaceae</taxon>
        <taxon>Niastella</taxon>
    </lineage>
</organism>
<keyword evidence="2" id="KW-0732">Signal</keyword>
<name>A0A1V9FP67_9BACT</name>
<accession>A0A1V9FP67</accession>
<keyword evidence="4" id="KW-1185">Reference proteome</keyword>
<feature type="chain" id="PRO_5012686750" description="AsmA-like C-terminal domain-containing protein" evidence="2">
    <location>
        <begin position="23"/>
        <end position="788"/>
    </location>
</feature>
<feature type="region of interest" description="Disordered" evidence="1">
    <location>
        <begin position="651"/>
        <end position="673"/>
    </location>
</feature>
<evidence type="ECO:0008006" key="5">
    <source>
        <dbReference type="Google" id="ProtNLM"/>
    </source>
</evidence>
<gene>
    <name evidence="3" type="ORF">A3860_34190</name>
</gene>
<proteinExistence type="predicted"/>
<evidence type="ECO:0000313" key="3">
    <source>
        <dbReference type="EMBL" id="OQP60132.1"/>
    </source>
</evidence>
<feature type="signal peptide" evidence="2">
    <location>
        <begin position="1"/>
        <end position="22"/>
    </location>
</feature>
<evidence type="ECO:0000313" key="4">
    <source>
        <dbReference type="Proteomes" id="UP000192796"/>
    </source>
</evidence>
<sequence length="788" mass="88439">MRTINYLLLLVSLSYFPTSLTAQDSQFNELFKSLDSANFNLKIGLNPGVYYKKLSNRSLFLEIIKGTSAIGKIRMSGGKIVYLNYQFSQPVILSDIGNEHCDGLYIKSILFQNDFLSIDSFSVSKKKYCKASDLKNIKALRNNLAKPDSINKVLRGSLFKSESMTEWDSCTSNFNNCKSIKNIVESVSLETPDGYIRFKKDFKFLIGDQTNYSNYIITGDSDFVKFSQLDVITDPLSCEINATGTFSTLREANLESQGCKFKLGSPNFSDLQIRLSSKIGITRLSGNIKAITNDAFIESMGANTSCFFIGNGSEINFQNFELVNLPENCVHLKIGMGSTISMNIDSAELTVNELTSLRLINSKIRTLQIFGEFFSEKKTNYIQASAFDVTFNLRDSKIAVNPYSTLFITAGNFHARSLEMNTTLYPFVRGQFDVWDLTIKPGTILAGSKDGFAFQLSEGSKISQDPKDPIRFEKDEPYPLGTIVCNLSFSQFLANSQKQFRLTSGILRGNLSYLGNEQFVGANLNLEGDLNTIVNFNVQTPVSTRFKISEGRLTFSKQMLPDFTGSASFQLNPITNPLVIQTPCFDDDQLDWQGLKDEHLYPLKLNIYIDHPVVFRRFKIAFKNDIIQGFSGESSPTSLTLETPAGYGEYDPDHDDCNEISTNTNNQDRGDDDIKDKQEIGRASTGVVPSCTIHAWLKIARYPVPYSINFEYKISPISKLPTIVFFPKINTTDLKLEYIRHGCDDIVRETIGSFFLNIDDLLTKKIQDAIDKVAARISQGITIPIPRY</sequence>
<protein>
    <recommendedName>
        <fullName evidence="5">AsmA-like C-terminal domain-containing protein</fullName>
    </recommendedName>
</protein>
<dbReference type="Proteomes" id="UP000192796">
    <property type="component" value="Unassembled WGS sequence"/>
</dbReference>
<dbReference type="AlphaFoldDB" id="A0A1V9FP67"/>
<reference evidence="3 4" key="1">
    <citation type="submission" date="2016-03" db="EMBL/GenBank/DDBJ databases">
        <title>Niastella vici sp. nov., isolated from farmland soil.</title>
        <authorList>
            <person name="Chen L."/>
            <person name="Wang D."/>
            <person name="Yang S."/>
            <person name="Wang G."/>
        </authorList>
    </citation>
    <scope>NUCLEOTIDE SEQUENCE [LARGE SCALE GENOMIC DNA]</scope>
    <source>
        <strain evidence="3 4">DJ57</strain>
    </source>
</reference>
<evidence type="ECO:0000256" key="2">
    <source>
        <dbReference type="SAM" id="SignalP"/>
    </source>
</evidence>
<comment type="caution">
    <text evidence="3">The sequence shown here is derived from an EMBL/GenBank/DDBJ whole genome shotgun (WGS) entry which is preliminary data.</text>
</comment>
<dbReference type="EMBL" id="LVYD01000065">
    <property type="protein sequence ID" value="OQP60132.1"/>
    <property type="molecule type" value="Genomic_DNA"/>
</dbReference>